<evidence type="ECO:0000313" key="2">
    <source>
        <dbReference type="EMBL" id="KAL2509977.1"/>
    </source>
</evidence>
<feature type="region of interest" description="Disordered" evidence="1">
    <location>
        <begin position="27"/>
        <end position="130"/>
    </location>
</feature>
<organism evidence="2 3">
    <name type="scientific">Forsythia ovata</name>
    <dbReference type="NCBI Taxonomy" id="205694"/>
    <lineage>
        <taxon>Eukaryota</taxon>
        <taxon>Viridiplantae</taxon>
        <taxon>Streptophyta</taxon>
        <taxon>Embryophyta</taxon>
        <taxon>Tracheophyta</taxon>
        <taxon>Spermatophyta</taxon>
        <taxon>Magnoliopsida</taxon>
        <taxon>eudicotyledons</taxon>
        <taxon>Gunneridae</taxon>
        <taxon>Pentapetalae</taxon>
        <taxon>asterids</taxon>
        <taxon>lamiids</taxon>
        <taxon>Lamiales</taxon>
        <taxon>Oleaceae</taxon>
        <taxon>Forsythieae</taxon>
        <taxon>Forsythia</taxon>
    </lineage>
</organism>
<keyword evidence="3" id="KW-1185">Reference proteome</keyword>
<reference evidence="3" key="1">
    <citation type="submission" date="2024-07" db="EMBL/GenBank/DDBJ databases">
        <title>Two chromosome-level genome assemblies of Korean endemic species Abeliophyllum distichum and Forsythia ovata (Oleaceae).</title>
        <authorList>
            <person name="Jang H."/>
        </authorList>
    </citation>
    <scope>NUCLEOTIDE SEQUENCE [LARGE SCALE GENOMIC DNA]</scope>
</reference>
<sequence>MQPNKISTYRFHDSSYMECYQKKSFEQQPSAPIRHPNLPLISPPIPFKNRISRRSNTRDFEWNQTTIRKTAIEKGQRATAEKKGQRAAGDRNRASRATGDKDRVSERAADDKDRVSERAERPDKNGELASQQTAAAGLLFCEGQWLEAIDIW</sequence>
<name>A0ABD1TB87_9LAMI</name>
<dbReference type="EMBL" id="JBFOLJ010000009">
    <property type="protein sequence ID" value="KAL2509977.1"/>
    <property type="molecule type" value="Genomic_DNA"/>
</dbReference>
<accession>A0ABD1TB87</accession>
<comment type="caution">
    <text evidence="2">The sequence shown here is derived from an EMBL/GenBank/DDBJ whole genome shotgun (WGS) entry which is preliminary data.</text>
</comment>
<protein>
    <submittedName>
        <fullName evidence="2">Uncharacterized protein</fullName>
    </submittedName>
</protein>
<evidence type="ECO:0000256" key="1">
    <source>
        <dbReference type="SAM" id="MobiDB-lite"/>
    </source>
</evidence>
<proteinExistence type="predicted"/>
<dbReference type="AlphaFoldDB" id="A0ABD1TB87"/>
<gene>
    <name evidence="2" type="ORF">Fot_33624</name>
</gene>
<evidence type="ECO:0000313" key="3">
    <source>
        <dbReference type="Proteomes" id="UP001604277"/>
    </source>
</evidence>
<dbReference type="Proteomes" id="UP001604277">
    <property type="component" value="Unassembled WGS sequence"/>
</dbReference>
<feature type="compositionally biased region" description="Basic and acidic residues" evidence="1">
    <location>
        <begin position="70"/>
        <end position="126"/>
    </location>
</feature>